<comment type="subunit">
    <text evidence="3">Homotetramer.</text>
</comment>
<comment type="cofactor">
    <cofactor evidence="1 5">
        <name>pyridoxal 5'-phosphate</name>
        <dbReference type="ChEBI" id="CHEBI:597326"/>
    </cofactor>
</comment>
<dbReference type="KEGG" id="paca:ID47_07970"/>
<dbReference type="EMBL" id="CP008941">
    <property type="protein sequence ID" value="AIK96669.1"/>
    <property type="molecule type" value="Genomic_DNA"/>
</dbReference>
<evidence type="ECO:0000256" key="1">
    <source>
        <dbReference type="ARBA" id="ARBA00001933"/>
    </source>
</evidence>
<reference evidence="7 8" key="1">
    <citation type="submission" date="2014-07" db="EMBL/GenBank/DDBJ databases">
        <title>Comparative genomic insights into amoeba endosymbionts belonging to the families of Holosporaceae and Candidatus Midichloriaceae within Rickettsiales.</title>
        <authorList>
            <person name="Wang Z."/>
            <person name="Wu M."/>
        </authorList>
    </citation>
    <scope>NUCLEOTIDE SEQUENCE [LARGE SCALE GENOMIC DNA]</scope>
    <source>
        <strain evidence="7">PRA3</strain>
    </source>
</reference>
<dbReference type="AlphaFoldDB" id="A0A077AXF4"/>
<evidence type="ECO:0000256" key="3">
    <source>
        <dbReference type="ARBA" id="ARBA00011881"/>
    </source>
</evidence>
<dbReference type="InterPro" id="IPR026273">
    <property type="entry name" value="Low_specificity_L-TA_bact"/>
</dbReference>
<organism evidence="7 8">
    <name type="scientific">Candidatus Odyssella acanthamoebae</name>
    <dbReference type="NCBI Taxonomy" id="91604"/>
    <lineage>
        <taxon>Bacteria</taxon>
        <taxon>Pseudomonadati</taxon>
        <taxon>Pseudomonadota</taxon>
        <taxon>Alphaproteobacteria</taxon>
        <taxon>Holosporales</taxon>
        <taxon>Candidatus Paracaedibacteraceae</taxon>
        <taxon>Candidatus Odyssella</taxon>
    </lineage>
</organism>
<evidence type="ECO:0000256" key="5">
    <source>
        <dbReference type="PIRNR" id="PIRNR038940"/>
    </source>
</evidence>
<protein>
    <recommendedName>
        <fullName evidence="5">L-threonine aldolase</fullName>
        <ecNumber evidence="5">4.1.2.48</ecNumber>
    </recommendedName>
</protein>
<dbReference type="OrthoDB" id="9774495at2"/>
<gene>
    <name evidence="7" type="ORF">ID47_07970</name>
</gene>
<comment type="similarity">
    <text evidence="2 5">Belongs to the threonine aldolase family.</text>
</comment>
<dbReference type="SUPFAM" id="SSF53383">
    <property type="entry name" value="PLP-dependent transferases"/>
    <property type="match status" value="1"/>
</dbReference>
<dbReference type="PANTHER" id="PTHR48097:SF5">
    <property type="entry name" value="LOW SPECIFICITY L-THREONINE ALDOLASE"/>
    <property type="match status" value="1"/>
</dbReference>
<evidence type="ECO:0000313" key="7">
    <source>
        <dbReference type="EMBL" id="AIK96669.1"/>
    </source>
</evidence>
<dbReference type="InterPro" id="IPR015421">
    <property type="entry name" value="PyrdxlP-dep_Trfase_major"/>
</dbReference>
<dbReference type="PANTHER" id="PTHR48097">
    <property type="entry name" value="L-THREONINE ALDOLASE-RELATED"/>
    <property type="match status" value="1"/>
</dbReference>
<dbReference type="InterPro" id="IPR015422">
    <property type="entry name" value="PyrdxlP-dep_Trfase_small"/>
</dbReference>
<name>A0A077AXF4_9PROT</name>
<comment type="function">
    <text evidence="5">Catalyzes the cleavage of L-allo-threonine and L-threonine to glycine and acetaldehyde.</text>
</comment>
<keyword evidence="8" id="KW-1185">Reference proteome</keyword>
<dbReference type="GO" id="GO:0006567">
    <property type="term" value="P:L-threonine catabolic process"/>
    <property type="evidence" value="ECO:0007669"/>
    <property type="project" value="UniProtKB-UniRule"/>
</dbReference>
<evidence type="ECO:0000313" key="8">
    <source>
        <dbReference type="Proteomes" id="UP000028926"/>
    </source>
</evidence>
<dbReference type="InterPro" id="IPR015424">
    <property type="entry name" value="PyrdxlP-dep_Trfase"/>
</dbReference>
<keyword evidence="5" id="KW-0456">Lyase</keyword>
<comment type="catalytic activity">
    <reaction evidence="5">
        <text>L-allo-threonine = acetaldehyde + glycine</text>
        <dbReference type="Rhea" id="RHEA:26209"/>
        <dbReference type="ChEBI" id="CHEBI:15343"/>
        <dbReference type="ChEBI" id="CHEBI:57305"/>
        <dbReference type="ChEBI" id="CHEBI:58585"/>
        <dbReference type="EC" id="4.1.2.48"/>
    </reaction>
</comment>
<dbReference type="STRING" id="91604.ID47_07970"/>
<dbReference type="Proteomes" id="UP000028926">
    <property type="component" value="Chromosome"/>
</dbReference>
<dbReference type="InterPro" id="IPR001597">
    <property type="entry name" value="ArAA_b-elim_lyase/Thr_aldolase"/>
</dbReference>
<dbReference type="RefSeq" id="WP_038465271.1">
    <property type="nucleotide sequence ID" value="NZ_CP008941.1"/>
</dbReference>
<sequence>MNFQSDNTSIVAPQVIEAILNANHESVPSYGHDAATEETKQKFNQIFERDVDVFFTSTGTAANGLALASLCPTYGAIFAHEEAHIITDEANAIEGFTGGAKIIPIAGKQGKIDPTGLEQRIQAWKNHRPHAPLPAVLSLTQVTEAGTVYTIDEIKALSKIAKANGLYVHMDGARFANALVSLGETPAAMTWKAGVDALSFGGTKNGAMAAEAVVFFNRDLSKNADYVHKRMGQLFSKMRFFSCQFLALFQGDLWLRHAYNANQIATQVTEILQRCEGVKLLYPIDANEVFVIMPDSLANHLRTEGITFYDWGLPGENQYRFVVSFNTHSSAIESLKIACKANLEAEYSLKAI</sequence>
<proteinExistence type="inferred from homology"/>
<evidence type="ECO:0000256" key="2">
    <source>
        <dbReference type="ARBA" id="ARBA00006966"/>
    </source>
</evidence>
<evidence type="ECO:0000259" key="6">
    <source>
        <dbReference type="Pfam" id="PF01212"/>
    </source>
</evidence>
<feature type="domain" description="Aromatic amino acid beta-eliminating lyase/threonine aldolase" evidence="6">
    <location>
        <begin position="3"/>
        <end position="293"/>
    </location>
</feature>
<dbReference type="Gene3D" id="3.90.1150.10">
    <property type="entry name" value="Aspartate Aminotransferase, domain 1"/>
    <property type="match status" value="1"/>
</dbReference>
<dbReference type="HOGENOM" id="CLU_049619_0_0_5"/>
<dbReference type="Gene3D" id="3.40.640.10">
    <property type="entry name" value="Type I PLP-dependent aspartate aminotransferase-like (Major domain)"/>
    <property type="match status" value="1"/>
</dbReference>
<dbReference type="GO" id="GO:0008732">
    <property type="term" value="F:L-allo-threonine aldolase activity"/>
    <property type="evidence" value="ECO:0007669"/>
    <property type="project" value="RHEA"/>
</dbReference>
<dbReference type="eggNOG" id="COG2008">
    <property type="taxonomic scope" value="Bacteria"/>
</dbReference>
<accession>A0A077AXF4</accession>
<keyword evidence="4 5" id="KW-0663">Pyridoxal phosphate</keyword>
<dbReference type="PIRSF" id="PIRSF038940">
    <property type="entry name" value="Low_specificity_LTA"/>
    <property type="match status" value="1"/>
</dbReference>
<dbReference type="EC" id="4.1.2.48" evidence="5"/>
<dbReference type="Pfam" id="PF01212">
    <property type="entry name" value="Beta_elim_lyase"/>
    <property type="match status" value="1"/>
</dbReference>
<comment type="catalytic activity">
    <reaction evidence="5">
        <text>L-threonine = acetaldehyde + glycine</text>
        <dbReference type="Rhea" id="RHEA:19625"/>
        <dbReference type="ChEBI" id="CHEBI:15343"/>
        <dbReference type="ChEBI" id="CHEBI:57305"/>
        <dbReference type="ChEBI" id="CHEBI:57926"/>
        <dbReference type="EC" id="4.1.2.48"/>
    </reaction>
</comment>
<evidence type="ECO:0000256" key="4">
    <source>
        <dbReference type="ARBA" id="ARBA00022898"/>
    </source>
</evidence>